<keyword evidence="5 7" id="KW-0949">S-adenosyl-L-methionine</keyword>
<keyword evidence="2 7" id="KW-0698">rRNA processing</keyword>
<dbReference type="AlphaFoldDB" id="A0A1I4I9E5"/>
<keyword evidence="11" id="KW-1185">Reference proteome</keyword>
<dbReference type="InterPro" id="IPR011530">
    <property type="entry name" value="rRNA_adenine_dimethylase"/>
</dbReference>
<evidence type="ECO:0000259" key="9">
    <source>
        <dbReference type="SMART" id="SM00650"/>
    </source>
</evidence>
<dbReference type="InterPro" id="IPR020598">
    <property type="entry name" value="rRNA_Ade_methylase_Trfase_N"/>
</dbReference>
<evidence type="ECO:0000256" key="6">
    <source>
        <dbReference type="ARBA" id="ARBA00022884"/>
    </source>
</evidence>
<evidence type="ECO:0000313" key="10">
    <source>
        <dbReference type="EMBL" id="SFL50381.1"/>
    </source>
</evidence>
<dbReference type="PANTHER" id="PTHR11727:SF7">
    <property type="entry name" value="DIMETHYLADENOSINE TRANSFERASE-RELATED"/>
    <property type="match status" value="1"/>
</dbReference>
<keyword evidence="3 7" id="KW-0489">Methyltransferase</keyword>
<dbReference type="HAMAP" id="MF_00607">
    <property type="entry name" value="16SrRNA_methyltr_A"/>
    <property type="match status" value="1"/>
</dbReference>
<evidence type="ECO:0000256" key="1">
    <source>
        <dbReference type="ARBA" id="ARBA00022490"/>
    </source>
</evidence>
<dbReference type="Proteomes" id="UP000199006">
    <property type="component" value="Unassembled WGS sequence"/>
</dbReference>
<keyword evidence="6 7" id="KW-0694">RNA-binding</keyword>
<name>A0A1I4I9E5_9FIRM</name>
<dbReference type="InterPro" id="IPR001737">
    <property type="entry name" value="KsgA/Erm"/>
</dbReference>
<dbReference type="PANTHER" id="PTHR11727">
    <property type="entry name" value="DIMETHYLADENOSINE TRANSFERASE"/>
    <property type="match status" value="1"/>
</dbReference>
<dbReference type="NCBIfam" id="TIGR00755">
    <property type="entry name" value="ksgA"/>
    <property type="match status" value="1"/>
</dbReference>
<comment type="similarity">
    <text evidence="7">Belongs to the class I-like SAM-binding methyltransferase superfamily. rRNA adenine N(6)-methyltransferase family. RsmA subfamily.</text>
</comment>
<accession>A0A1I4I9E5</accession>
<dbReference type="Pfam" id="PF00398">
    <property type="entry name" value="RrnaAD"/>
    <property type="match status" value="1"/>
</dbReference>
<dbReference type="SUPFAM" id="SSF53335">
    <property type="entry name" value="S-adenosyl-L-methionine-dependent methyltransferases"/>
    <property type="match status" value="1"/>
</dbReference>
<feature type="binding site" evidence="7 8">
    <location>
        <position position="31"/>
    </location>
    <ligand>
        <name>S-adenosyl-L-methionine</name>
        <dbReference type="ChEBI" id="CHEBI:59789"/>
    </ligand>
</feature>
<dbReference type="InterPro" id="IPR023165">
    <property type="entry name" value="rRNA_Ade_diMease-like_C"/>
</dbReference>
<keyword evidence="1 7" id="KW-0963">Cytoplasm</keyword>
<feature type="binding site" evidence="7 8">
    <location>
        <position position="105"/>
    </location>
    <ligand>
        <name>S-adenosyl-L-methionine</name>
        <dbReference type="ChEBI" id="CHEBI:59789"/>
    </ligand>
</feature>
<dbReference type="GO" id="GO:0052908">
    <property type="term" value="F:16S rRNA (adenine(1518)-N(6)/adenine(1519)-N(6))-dimethyltransferase activity"/>
    <property type="evidence" value="ECO:0007669"/>
    <property type="project" value="UniProtKB-EC"/>
</dbReference>
<sequence>MGNKIASPSLTKEILNRYQLNLKKGLGQNFLVDSNIINIISQTAQIKGDELLIEIGPGIGALTQSLLGELDQSGHLLAIEKDSTMFAALQDIFNDETKLTLLNEDALKIDWPELVADYQKSDTSVKIIANLPYYITTPIIMSILESELKIDKLVFMVQKEVGERICAGPGTKKFGSLSVAVQYYLEPEIIHHVPAEVFIPQPDVDSVIVSLSPYSVNKYQNQVQDKNLFFKIVKSIFQQRRKTLRNSLSKSAVIALERELVTAALKAENIDLKKRGEKLTITEMISLSNRILQLQDRKEEKDD</sequence>
<dbReference type="EMBL" id="FOTI01000015">
    <property type="protein sequence ID" value="SFL50381.1"/>
    <property type="molecule type" value="Genomic_DNA"/>
</dbReference>
<evidence type="ECO:0000256" key="3">
    <source>
        <dbReference type="ARBA" id="ARBA00022603"/>
    </source>
</evidence>
<dbReference type="FunFam" id="3.40.50.150:FF:000023">
    <property type="entry name" value="Ribosomal RNA small subunit methyltransferase A"/>
    <property type="match status" value="1"/>
</dbReference>
<dbReference type="PROSITE" id="PS51689">
    <property type="entry name" value="SAM_RNA_A_N6_MT"/>
    <property type="match status" value="1"/>
</dbReference>
<feature type="binding site" evidence="7 8">
    <location>
        <position position="56"/>
    </location>
    <ligand>
        <name>S-adenosyl-L-methionine</name>
        <dbReference type="ChEBI" id="CHEBI:59789"/>
    </ligand>
</feature>
<gene>
    <name evidence="7" type="primary">rsmA</name>
    <name evidence="7" type="synonym">ksgA</name>
    <name evidence="10" type="ORF">SAMN02983006_01333</name>
</gene>
<keyword evidence="4 7" id="KW-0808">Transferase</keyword>
<dbReference type="SMART" id="SM00650">
    <property type="entry name" value="rADc"/>
    <property type="match status" value="1"/>
</dbReference>
<feature type="binding site" evidence="7 8">
    <location>
        <position position="29"/>
    </location>
    <ligand>
        <name>S-adenosyl-L-methionine</name>
        <dbReference type="ChEBI" id="CHEBI:59789"/>
    </ligand>
</feature>
<dbReference type="GO" id="GO:0003723">
    <property type="term" value="F:RNA binding"/>
    <property type="evidence" value="ECO:0007669"/>
    <property type="project" value="UniProtKB-UniRule"/>
</dbReference>
<feature type="binding site" evidence="7 8">
    <location>
        <position position="130"/>
    </location>
    <ligand>
        <name>S-adenosyl-L-methionine</name>
        <dbReference type="ChEBI" id="CHEBI:59789"/>
    </ligand>
</feature>
<dbReference type="InterPro" id="IPR020596">
    <property type="entry name" value="rRNA_Ade_Mease_Trfase_CS"/>
</dbReference>
<dbReference type="RefSeq" id="WP_089861258.1">
    <property type="nucleotide sequence ID" value="NZ_FOTI01000015.1"/>
</dbReference>
<dbReference type="GO" id="GO:0005829">
    <property type="term" value="C:cytosol"/>
    <property type="evidence" value="ECO:0007669"/>
    <property type="project" value="TreeGrafter"/>
</dbReference>
<dbReference type="InterPro" id="IPR029063">
    <property type="entry name" value="SAM-dependent_MTases_sf"/>
</dbReference>
<evidence type="ECO:0000256" key="8">
    <source>
        <dbReference type="PROSITE-ProRule" id="PRU01026"/>
    </source>
</evidence>
<reference evidence="10 11" key="1">
    <citation type="submission" date="2016-10" db="EMBL/GenBank/DDBJ databases">
        <authorList>
            <person name="de Groot N.N."/>
        </authorList>
    </citation>
    <scope>NUCLEOTIDE SEQUENCE [LARGE SCALE GENOMIC DNA]</scope>
    <source>
        <strain evidence="10 11">ATCC 51327</strain>
    </source>
</reference>
<dbReference type="EC" id="2.1.1.182" evidence="7"/>
<comment type="function">
    <text evidence="7">Specifically dimethylates two adjacent adenosines (A1518 and A1519) in the loop of a conserved hairpin near the 3'-end of 16S rRNA in the 30S particle. May play a critical role in biogenesis of 30S subunits.</text>
</comment>
<feature type="binding site" evidence="7 8">
    <location>
        <position position="80"/>
    </location>
    <ligand>
        <name>S-adenosyl-L-methionine</name>
        <dbReference type="ChEBI" id="CHEBI:59789"/>
    </ligand>
</feature>
<dbReference type="Gene3D" id="1.10.8.100">
    <property type="entry name" value="Ribosomal RNA adenine dimethylase-like, domain 2"/>
    <property type="match status" value="1"/>
</dbReference>
<evidence type="ECO:0000256" key="4">
    <source>
        <dbReference type="ARBA" id="ARBA00022679"/>
    </source>
</evidence>
<comment type="catalytic activity">
    <reaction evidence="7">
        <text>adenosine(1518)/adenosine(1519) in 16S rRNA + 4 S-adenosyl-L-methionine = N(6)-dimethyladenosine(1518)/N(6)-dimethyladenosine(1519) in 16S rRNA + 4 S-adenosyl-L-homocysteine + 4 H(+)</text>
        <dbReference type="Rhea" id="RHEA:19609"/>
        <dbReference type="Rhea" id="RHEA-COMP:10232"/>
        <dbReference type="Rhea" id="RHEA-COMP:10233"/>
        <dbReference type="ChEBI" id="CHEBI:15378"/>
        <dbReference type="ChEBI" id="CHEBI:57856"/>
        <dbReference type="ChEBI" id="CHEBI:59789"/>
        <dbReference type="ChEBI" id="CHEBI:74411"/>
        <dbReference type="ChEBI" id="CHEBI:74493"/>
        <dbReference type="EC" id="2.1.1.182"/>
    </reaction>
</comment>
<dbReference type="Gene3D" id="3.40.50.150">
    <property type="entry name" value="Vaccinia Virus protein VP39"/>
    <property type="match status" value="1"/>
</dbReference>
<evidence type="ECO:0000256" key="5">
    <source>
        <dbReference type="ARBA" id="ARBA00022691"/>
    </source>
</evidence>
<feature type="domain" description="Ribosomal RNA adenine methylase transferase N-terminal" evidence="9">
    <location>
        <begin position="36"/>
        <end position="215"/>
    </location>
</feature>
<comment type="subcellular location">
    <subcellularLocation>
        <location evidence="7">Cytoplasm</location>
    </subcellularLocation>
</comment>
<dbReference type="OrthoDB" id="9814755at2"/>
<proteinExistence type="inferred from homology"/>
<evidence type="ECO:0000313" key="11">
    <source>
        <dbReference type="Proteomes" id="UP000199006"/>
    </source>
</evidence>
<evidence type="ECO:0000256" key="7">
    <source>
        <dbReference type="HAMAP-Rule" id="MF_00607"/>
    </source>
</evidence>
<protein>
    <recommendedName>
        <fullName evidence="7">Ribosomal RNA small subunit methyltransferase A</fullName>
        <ecNumber evidence="7">2.1.1.182</ecNumber>
    </recommendedName>
    <alternativeName>
        <fullName evidence="7">16S rRNA (adenine(1518)-N(6)/adenine(1519)-N(6))-dimethyltransferase</fullName>
    </alternativeName>
    <alternativeName>
        <fullName evidence="7">16S rRNA dimethyladenosine transferase</fullName>
    </alternativeName>
    <alternativeName>
        <fullName evidence="7">16S rRNA dimethylase</fullName>
    </alternativeName>
    <alternativeName>
        <fullName evidence="7">S-adenosylmethionine-6-N', N'-adenosyl(rRNA) dimethyltransferase</fullName>
    </alternativeName>
</protein>
<dbReference type="PROSITE" id="PS01131">
    <property type="entry name" value="RRNA_A_DIMETH"/>
    <property type="match status" value="1"/>
</dbReference>
<evidence type="ECO:0000256" key="2">
    <source>
        <dbReference type="ARBA" id="ARBA00022552"/>
    </source>
</evidence>
<dbReference type="STRING" id="29563.SAMN02983006_01333"/>
<organism evidence="10 11">
    <name type="scientific">Halanaerobium salsuginis</name>
    <dbReference type="NCBI Taxonomy" id="29563"/>
    <lineage>
        <taxon>Bacteria</taxon>
        <taxon>Bacillati</taxon>
        <taxon>Bacillota</taxon>
        <taxon>Clostridia</taxon>
        <taxon>Halanaerobiales</taxon>
        <taxon>Halanaerobiaceae</taxon>
        <taxon>Halanaerobium</taxon>
    </lineage>
</organism>